<keyword evidence="2" id="KW-0472">Membrane</keyword>
<name>A0A1H0UPH7_SELRU</name>
<reference evidence="3 4" key="1">
    <citation type="submission" date="2016-10" db="EMBL/GenBank/DDBJ databases">
        <authorList>
            <person name="de Groot N.N."/>
        </authorList>
    </citation>
    <scope>NUCLEOTIDE SEQUENCE [LARGE SCALE GENOMIC DNA]</scope>
    <source>
        <strain evidence="3 4">S137</strain>
    </source>
</reference>
<feature type="transmembrane region" description="Helical" evidence="2">
    <location>
        <begin position="12"/>
        <end position="33"/>
    </location>
</feature>
<evidence type="ECO:0000313" key="3">
    <source>
        <dbReference type="EMBL" id="SDP67858.1"/>
    </source>
</evidence>
<proteinExistence type="predicted"/>
<keyword evidence="1" id="KW-0175">Coiled coil</keyword>
<evidence type="ECO:0000256" key="2">
    <source>
        <dbReference type="SAM" id="Phobius"/>
    </source>
</evidence>
<dbReference type="EMBL" id="FNJQ01000036">
    <property type="protein sequence ID" value="SDP67858.1"/>
    <property type="molecule type" value="Genomic_DNA"/>
</dbReference>
<accession>A0A1H0UPH7</accession>
<evidence type="ECO:0000313" key="4">
    <source>
        <dbReference type="Proteomes" id="UP000182412"/>
    </source>
</evidence>
<protein>
    <submittedName>
        <fullName evidence="3">Uncharacterized protein</fullName>
    </submittedName>
</protein>
<dbReference type="Proteomes" id="UP000182412">
    <property type="component" value="Unassembled WGS sequence"/>
</dbReference>
<keyword evidence="2" id="KW-0812">Transmembrane</keyword>
<keyword evidence="2" id="KW-1133">Transmembrane helix</keyword>
<gene>
    <name evidence="3" type="ORF">SAMN05216366_1361</name>
</gene>
<dbReference type="OrthoDB" id="1663907at2"/>
<feature type="coiled-coil region" evidence="1">
    <location>
        <begin position="39"/>
        <end position="73"/>
    </location>
</feature>
<dbReference type="AlphaFoldDB" id="A0A1H0UPH7"/>
<evidence type="ECO:0000256" key="1">
    <source>
        <dbReference type="SAM" id="Coils"/>
    </source>
</evidence>
<dbReference type="RefSeq" id="WP_074573278.1">
    <property type="nucleotide sequence ID" value="NZ_FNJQ01000036.1"/>
</dbReference>
<organism evidence="3 4">
    <name type="scientific">Selenomonas ruminantium</name>
    <dbReference type="NCBI Taxonomy" id="971"/>
    <lineage>
        <taxon>Bacteria</taxon>
        <taxon>Bacillati</taxon>
        <taxon>Bacillota</taxon>
        <taxon>Negativicutes</taxon>
        <taxon>Selenomonadales</taxon>
        <taxon>Selenomonadaceae</taxon>
        <taxon>Selenomonas</taxon>
    </lineage>
</organism>
<sequence length="241" mass="27018">MEPALFSPMVANIIIILAATISLVALVGVAYNYSILISNRDKFAKIDKLEHELKSLQQDVQEIRKHMTKAQLQAAAPIDKGVPVTAVNTQKNKTADKELQPEVWQQFVDDYNNLAKSMNVPKAEEACENFARDYKLHLLICVEPEAQSAGSATPVYAPVDKVNLSNYWAWNVPGQPEDFAVVPNPFVEYNEKLHHEGGMKETFASNYETGSFREIQVKLPAHFSQRLGAWKIVQPGVIRLK</sequence>